<proteinExistence type="predicted"/>
<sequence>MSRHRRPLPPEVPRRAAWATLLFLLIAAAVGGARSAGADPVPASPPVAGTARTACTESAARQSLPAGWTLECRSELPPDWNAATGDRPTSAMSSRAERRIVVLEGQSPGYTEASMTHEIAHAEASSWPPELRAAFARAVGGTTWSGPGTAGTPAPGDAPTVGVGGGQDSPTEVFAESSVRCRGLPTHASFPLVPCELVEAARAAGGARGPLPVSGSVPTEAPISPPTSTP</sequence>
<comment type="caution">
    <text evidence="2">The sequence shown here is derived from an EMBL/GenBank/DDBJ whole genome shotgun (WGS) entry which is preliminary data.</text>
</comment>
<protein>
    <submittedName>
        <fullName evidence="2">Uncharacterized protein</fullName>
    </submittedName>
</protein>
<evidence type="ECO:0000313" key="2">
    <source>
        <dbReference type="EMBL" id="GMA42270.1"/>
    </source>
</evidence>
<keyword evidence="3" id="KW-1185">Reference proteome</keyword>
<evidence type="ECO:0000313" key="3">
    <source>
        <dbReference type="Proteomes" id="UP001157126"/>
    </source>
</evidence>
<feature type="compositionally biased region" description="Low complexity" evidence="1">
    <location>
        <begin position="145"/>
        <end position="161"/>
    </location>
</feature>
<gene>
    <name evidence="2" type="ORF">GCM10025883_43150</name>
</gene>
<accession>A0ABQ6IYA0</accession>
<dbReference type="RefSeq" id="WP_284305708.1">
    <property type="nucleotide sequence ID" value="NZ_BSUO01000001.1"/>
</dbReference>
<reference evidence="3" key="1">
    <citation type="journal article" date="2019" name="Int. J. Syst. Evol. Microbiol.">
        <title>The Global Catalogue of Microorganisms (GCM) 10K type strain sequencing project: providing services to taxonomists for standard genome sequencing and annotation.</title>
        <authorList>
            <consortium name="The Broad Institute Genomics Platform"/>
            <consortium name="The Broad Institute Genome Sequencing Center for Infectious Disease"/>
            <person name="Wu L."/>
            <person name="Ma J."/>
        </authorList>
    </citation>
    <scope>NUCLEOTIDE SEQUENCE [LARGE SCALE GENOMIC DNA]</scope>
    <source>
        <strain evidence="3">NBRC 113072</strain>
    </source>
</reference>
<name>A0ABQ6IYA0_9MICO</name>
<evidence type="ECO:0000256" key="1">
    <source>
        <dbReference type="SAM" id="MobiDB-lite"/>
    </source>
</evidence>
<feature type="region of interest" description="Disordered" evidence="1">
    <location>
        <begin position="205"/>
        <end position="230"/>
    </location>
</feature>
<feature type="region of interest" description="Disordered" evidence="1">
    <location>
        <begin position="145"/>
        <end position="166"/>
    </location>
</feature>
<dbReference type="EMBL" id="BSUO01000001">
    <property type="protein sequence ID" value="GMA42270.1"/>
    <property type="molecule type" value="Genomic_DNA"/>
</dbReference>
<dbReference type="Proteomes" id="UP001157126">
    <property type="component" value="Unassembled WGS sequence"/>
</dbReference>
<organism evidence="2 3">
    <name type="scientific">Mobilicoccus caccae</name>
    <dbReference type="NCBI Taxonomy" id="1859295"/>
    <lineage>
        <taxon>Bacteria</taxon>
        <taxon>Bacillati</taxon>
        <taxon>Actinomycetota</taxon>
        <taxon>Actinomycetes</taxon>
        <taxon>Micrococcales</taxon>
        <taxon>Dermatophilaceae</taxon>
        <taxon>Mobilicoccus</taxon>
    </lineage>
</organism>